<protein>
    <submittedName>
        <fullName evidence="3">Uncharacterized protein</fullName>
    </submittedName>
</protein>
<dbReference type="Proteomes" id="UP000624325">
    <property type="component" value="Unassembled WGS sequence"/>
</dbReference>
<sequence>MSEVDFDLLADYVGGALAGTPDESRVAALVVSDPVWGAEHAALVTALAATADDLTSFASATAEPMPDEVAARLLAALPASSGVAGAPDVGPARDNRAPRARRPEGGSPPGRPRATAAARRRARWITWAAPAVVAVLVAAFGGLWISQSARDNATVAESAAGGAADSAAVPEALTVPKFSTGTDYDSSTVASGFAGLMQAYSTPGTHKSAAATQAGGDDQFRSQALSPELARLGMAAALAICVDAIAREHGQGPINVTAADFASYQGRPALIVFFTDAASARWGWAVGPDCGPGGTDELFRSRVG</sequence>
<keyword evidence="2" id="KW-0812">Transmembrane</keyword>
<organism evidence="3 4">
    <name type="scientific">Asanoa iriomotensis</name>
    <dbReference type="NCBI Taxonomy" id="234613"/>
    <lineage>
        <taxon>Bacteria</taxon>
        <taxon>Bacillati</taxon>
        <taxon>Actinomycetota</taxon>
        <taxon>Actinomycetes</taxon>
        <taxon>Micromonosporales</taxon>
        <taxon>Micromonosporaceae</taxon>
        <taxon>Asanoa</taxon>
    </lineage>
</organism>
<feature type="transmembrane region" description="Helical" evidence="2">
    <location>
        <begin position="124"/>
        <end position="145"/>
    </location>
</feature>
<keyword evidence="2" id="KW-0472">Membrane</keyword>
<evidence type="ECO:0000313" key="4">
    <source>
        <dbReference type="Proteomes" id="UP000624325"/>
    </source>
</evidence>
<feature type="region of interest" description="Disordered" evidence="1">
    <location>
        <begin position="82"/>
        <end position="117"/>
    </location>
</feature>
<evidence type="ECO:0000313" key="3">
    <source>
        <dbReference type="EMBL" id="GIF56258.1"/>
    </source>
</evidence>
<evidence type="ECO:0000256" key="2">
    <source>
        <dbReference type="SAM" id="Phobius"/>
    </source>
</evidence>
<name>A0ABQ4C0E8_9ACTN</name>
<keyword evidence="4" id="KW-1185">Reference proteome</keyword>
<accession>A0ABQ4C0E8</accession>
<reference evidence="3 4" key="1">
    <citation type="submission" date="2021-01" db="EMBL/GenBank/DDBJ databases">
        <title>Whole genome shotgun sequence of Asanoa iriomotensis NBRC 100142.</title>
        <authorList>
            <person name="Komaki H."/>
            <person name="Tamura T."/>
        </authorList>
    </citation>
    <scope>NUCLEOTIDE SEQUENCE [LARGE SCALE GENOMIC DNA]</scope>
    <source>
        <strain evidence="3 4">NBRC 100142</strain>
    </source>
</reference>
<gene>
    <name evidence="3" type="ORF">Air01nite_23530</name>
</gene>
<feature type="compositionally biased region" description="Basic and acidic residues" evidence="1">
    <location>
        <begin position="91"/>
        <end position="104"/>
    </location>
</feature>
<dbReference type="EMBL" id="BONC01000013">
    <property type="protein sequence ID" value="GIF56258.1"/>
    <property type="molecule type" value="Genomic_DNA"/>
</dbReference>
<keyword evidence="2" id="KW-1133">Transmembrane helix</keyword>
<comment type="caution">
    <text evidence="3">The sequence shown here is derived from an EMBL/GenBank/DDBJ whole genome shotgun (WGS) entry which is preliminary data.</text>
</comment>
<dbReference type="RefSeq" id="WP_203702047.1">
    <property type="nucleotide sequence ID" value="NZ_BONC01000013.1"/>
</dbReference>
<evidence type="ECO:0000256" key="1">
    <source>
        <dbReference type="SAM" id="MobiDB-lite"/>
    </source>
</evidence>
<proteinExistence type="predicted"/>